<comment type="caution">
    <text evidence="2">The sequence shown here is derived from an EMBL/GenBank/DDBJ whole genome shotgun (WGS) entry which is preliminary data.</text>
</comment>
<evidence type="ECO:0000313" key="3">
    <source>
        <dbReference type="Proteomes" id="UP000481043"/>
    </source>
</evidence>
<dbReference type="AlphaFoldDB" id="A0A6M0Q583"/>
<dbReference type="Proteomes" id="UP000481043">
    <property type="component" value="Unassembled WGS sequence"/>
</dbReference>
<keyword evidence="3" id="KW-1185">Reference proteome</keyword>
<dbReference type="EMBL" id="JAAIWM010000002">
    <property type="protein sequence ID" value="NEY71404.1"/>
    <property type="molecule type" value="Genomic_DNA"/>
</dbReference>
<gene>
    <name evidence="2" type="ORF">G4D63_06565</name>
</gene>
<proteinExistence type="predicted"/>
<keyword evidence="1" id="KW-1133">Transmembrane helix</keyword>
<keyword evidence="1" id="KW-0812">Transmembrane</keyword>
<keyword evidence="1" id="KW-0472">Membrane</keyword>
<dbReference type="RefSeq" id="WP_163178863.1">
    <property type="nucleotide sequence ID" value="NZ_JAAIWM010000002.1"/>
</dbReference>
<feature type="transmembrane region" description="Helical" evidence="1">
    <location>
        <begin position="7"/>
        <end position="27"/>
    </location>
</feature>
<sequence length="55" mass="6238">MKINPIHYLILMIFVSVFLFLGLGNLFTTATPMTDFLLTVLVTHLVMTKLIELAK</sequence>
<accession>A0A6M0Q583</accession>
<reference evidence="2 3" key="1">
    <citation type="submission" date="2020-02" db="EMBL/GenBank/DDBJ databases">
        <title>Bacillus aquiflavi sp. nov., isolated from yellow water of strong flavor Chinese baijiu in Yibin region of China.</title>
        <authorList>
            <person name="Xie J."/>
        </authorList>
    </citation>
    <scope>NUCLEOTIDE SEQUENCE [LARGE SCALE GENOMIC DNA]</scope>
    <source>
        <strain evidence="2 3">SA4</strain>
    </source>
</reference>
<evidence type="ECO:0000256" key="1">
    <source>
        <dbReference type="SAM" id="Phobius"/>
    </source>
</evidence>
<name>A0A6M0Q583_9BACI</name>
<organism evidence="2 3">
    <name type="scientific">Bacillus mesophilus</name>
    <dbReference type="NCBI Taxonomy" id="1808955"/>
    <lineage>
        <taxon>Bacteria</taxon>
        <taxon>Bacillati</taxon>
        <taxon>Bacillota</taxon>
        <taxon>Bacilli</taxon>
        <taxon>Bacillales</taxon>
        <taxon>Bacillaceae</taxon>
        <taxon>Bacillus</taxon>
    </lineage>
</organism>
<protein>
    <submittedName>
        <fullName evidence="2">Uncharacterized protein</fullName>
    </submittedName>
</protein>
<evidence type="ECO:0000313" key="2">
    <source>
        <dbReference type="EMBL" id="NEY71404.1"/>
    </source>
</evidence>